<keyword evidence="3" id="KW-1185">Reference proteome</keyword>
<gene>
    <name evidence="2" type="ORF">CKAH01_09080</name>
</gene>
<proteinExistence type="predicted"/>
<accession>A0AAD9XZB9</accession>
<sequence>MFGAWENDSVYGTMARRGSGSDPPLGAEPSSMSLRSCRRTSSSQTFPETQRETQRLSFKTALRLEIPDGSMDTPADSWDGSSTPKPTLADGYFGKQAMPGPPATPHSMNRSTPTSTASQQSPGTYLATSQRGSNFDPPRPPKEGLE</sequence>
<dbReference type="Proteomes" id="UP001281614">
    <property type="component" value="Unassembled WGS sequence"/>
</dbReference>
<protein>
    <submittedName>
        <fullName evidence="2">Uncharacterized protein</fullName>
    </submittedName>
</protein>
<evidence type="ECO:0000313" key="2">
    <source>
        <dbReference type="EMBL" id="KAK2731204.1"/>
    </source>
</evidence>
<evidence type="ECO:0000256" key="1">
    <source>
        <dbReference type="SAM" id="MobiDB-lite"/>
    </source>
</evidence>
<reference evidence="2" key="1">
    <citation type="submission" date="2023-02" db="EMBL/GenBank/DDBJ databases">
        <title>Colletotrichum kahawae CIFC_Que2 genome sequencing and assembly.</title>
        <authorList>
            <person name="Baroncelli R."/>
        </authorList>
    </citation>
    <scope>NUCLEOTIDE SEQUENCE</scope>
    <source>
        <strain evidence="2">CIFC_Que2</strain>
    </source>
</reference>
<name>A0AAD9XZB9_COLKA</name>
<feature type="compositionally biased region" description="Polar residues" evidence="1">
    <location>
        <begin position="30"/>
        <end position="48"/>
    </location>
</feature>
<evidence type="ECO:0000313" key="3">
    <source>
        <dbReference type="Proteomes" id="UP001281614"/>
    </source>
</evidence>
<organism evidence="2 3">
    <name type="scientific">Colletotrichum kahawae</name>
    <name type="common">Coffee berry disease fungus</name>
    <dbReference type="NCBI Taxonomy" id="34407"/>
    <lineage>
        <taxon>Eukaryota</taxon>
        <taxon>Fungi</taxon>
        <taxon>Dikarya</taxon>
        <taxon>Ascomycota</taxon>
        <taxon>Pezizomycotina</taxon>
        <taxon>Sordariomycetes</taxon>
        <taxon>Hypocreomycetidae</taxon>
        <taxon>Glomerellales</taxon>
        <taxon>Glomerellaceae</taxon>
        <taxon>Colletotrichum</taxon>
        <taxon>Colletotrichum gloeosporioides species complex</taxon>
    </lineage>
</organism>
<feature type="compositionally biased region" description="Low complexity" evidence="1">
    <location>
        <begin position="111"/>
        <end position="124"/>
    </location>
</feature>
<comment type="caution">
    <text evidence="2">The sequence shown here is derived from an EMBL/GenBank/DDBJ whole genome shotgun (WGS) entry which is preliminary data.</text>
</comment>
<feature type="region of interest" description="Disordered" evidence="1">
    <location>
        <begin position="1"/>
        <end position="146"/>
    </location>
</feature>
<dbReference type="EMBL" id="VYYT01000599">
    <property type="protein sequence ID" value="KAK2731204.1"/>
    <property type="molecule type" value="Genomic_DNA"/>
</dbReference>
<dbReference type="AlphaFoldDB" id="A0AAD9XZB9"/>